<evidence type="ECO:0000313" key="2">
    <source>
        <dbReference type="EMBL" id="KCV70906.1"/>
    </source>
</evidence>
<keyword evidence="1" id="KW-0812">Transmembrane</keyword>
<keyword evidence="3" id="KW-1185">Reference proteome</keyword>
<keyword evidence="1" id="KW-0472">Membrane</keyword>
<sequence>MGIITDGCLLVLKALPVIALLAILLGEVVLRRHRARHPGRPAATLCGGHEYENRFVKLRDGRQLCFCLHGNQDPSAGARIVARPPPRR</sequence>
<protein>
    <submittedName>
        <fullName evidence="2">Uncharacterized protein</fullName>
    </submittedName>
</protein>
<evidence type="ECO:0000313" key="3">
    <source>
        <dbReference type="Proteomes" id="UP000030693"/>
    </source>
</evidence>
<keyword evidence="1" id="KW-1133">Transmembrane helix</keyword>
<name>A0A058Z9W4_FONAL</name>
<evidence type="ECO:0000256" key="1">
    <source>
        <dbReference type="SAM" id="Phobius"/>
    </source>
</evidence>
<organism evidence="2">
    <name type="scientific">Fonticula alba</name>
    <name type="common">Slime mold</name>
    <dbReference type="NCBI Taxonomy" id="691883"/>
    <lineage>
        <taxon>Eukaryota</taxon>
        <taxon>Rotosphaerida</taxon>
        <taxon>Fonticulaceae</taxon>
        <taxon>Fonticula</taxon>
    </lineage>
</organism>
<dbReference type="Proteomes" id="UP000030693">
    <property type="component" value="Unassembled WGS sequence"/>
</dbReference>
<proteinExistence type="predicted"/>
<reference evidence="2" key="1">
    <citation type="submission" date="2013-04" db="EMBL/GenBank/DDBJ databases">
        <title>The Genome Sequence of Fonticula alba ATCC 38817.</title>
        <authorList>
            <consortium name="The Broad Institute Genomics Platform"/>
            <person name="Russ C."/>
            <person name="Cuomo C."/>
            <person name="Burger G."/>
            <person name="Gray M.W."/>
            <person name="Holland P.W.H."/>
            <person name="King N."/>
            <person name="Lang F.B.F."/>
            <person name="Roger A.J."/>
            <person name="Ruiz-Trillo I."/>
            <person name="Brown M."/>
            <person name="Walker B."/>
            <person name="Young S."/>
            <person name="Zeng Q."/>
            <person name="Gargeya S."/>
            <person name="Fitzgerald M."/>
            <person name="Haas B."/>
            <person name="Abouelleil A."/>
            <person name="Allen A.W."/>
            <person name="Alvarado L."/>
            <person name="Arachchi H.M."/>
            <person name="Berlin A.M."/>
            <person name="Chapman S.B."/>
            <person name="Gainer-Dewar J."/>
            <person name="Goldberg J."/>
            <person name="Griggs A."/>
            <person name="Gujja S."/>
            <person name="Hansen M."/>
            <person name="Howarth C."/>
            <person name="Imamovic A."/>
            <person name="Ireland A."/>
            <person name="Larimer J."/>
            <person name="McCowan C."/>
            <person name="Murphy C."/>
            <person name="Pearson M."/>
            <person name="Poon T.W."/>
            <person name="Priest M."/>
            <person name="Roberts A."/>
            <person name="Saif S."/>
            <person name="Shea T."/>
            <person name="Sisk P."/>
            <person name="Sykes S."/>
            <person name="Wortman J."/>
            <person name="Nusbaum C."/>
            <person name="Birren B."/>
        </authorList>
    </citation>
    <scope>NUCLEOTIDE SEQUENCE [LARGE SCALE GENOMIC DNA]</scope>
    <source>
        <strain evidence="2">ATCC 38817</strain>
    </source>
</reference>
<gene>
    <name evidence="2" type="ORF">H696_01852</name>
</gene>
<accession>A0A058Z9W4</accession>
<dbReference type="EMBL" id="KB932203">
    <property type="protein sequence ID" value="KCV70906.1"/>
    <property type="molecule type" value="Genomic_DNA"/>
</dbReference>
<dbReference type="GeneID" id="20526577"/>
<dbReference type="AlphaFoldDB" id="A0A058Z9W4"/>
<dbReference type="RefSeq" id="XP_009494029.1">
    <property type="nucleotide sequence ID" value="XM_009495754.1"/>
</dbReference>
<feature type="transmembrane region" description="Helical" evidence="1">
    <location>
        <begin position="12"/>
        <end position="30"/>
    </location>
</feature>